<reference evidence="2 3" key="1">
    <citation type="journal article" date="2014" name="PLoS Genet.">
        <title>Phylogenetically driven sequencing of extremely halophilic archaea reveals strategies for static and dynamic osmo-response.</title>
        <authorList>
            <person name="Becker E.A."/>
            <person name="Seitzer P.M."/>
            <person name="Tritt A."/>
            <person name="Larsen D."/>
            <person name="Krusor M."/>
            <person name="Yao A.I."/>
            <person name="Wu D."/>
            <person name="Madern D."/>
            <person name="Eisen J.A."/>
            <person name="Darling A.E."/>
            <person name="Facciotti M.T."/>
        </authorList>
    </citation>
    <scope>NUCLEOTIDE SEQUENCE [LARGE SCALE GENOMIC DNA]</scope>
    <source>
        <strain evidence="2 3">JCM 12890</strain>
    </source>
</reference>
<dbReference type="Gene3D" id="3.60.15.10">
    <property type="entry name" value="Ribonuclease Z/Hydroxyacylglutathione hydrolase-like"/>
    <property type="match status" value="1"/>
</dbReference>
<organism evidence="2 3">
    <name type="scientific">Natrinema altunense (strain JCM 12890 / CGMCC 1.3731 / AJ2)</name>
    <dbReference type="NCBI Taxonomy" id="1227494"/>
    <lineage>
        <taxon>Archaea</taxon>
        <taxon>Methanobacteriati</taxon>
        <taxon>Methanobacteriota</taxon>
        <taxon>Stenosarchaea group</taxon>
        <taxon>Halobacteria</taxon>
        <taxon>Halobacteriales</taxon>
        <taxon>Natrialbaceae</taxon>
        <taxon>Natrinema</taxon>
    </lineage>
</organism>
<feature type="region of interest" description="Disordered" evidence="1">
    <location>
        <begin position="398"/>
        <end position="492"/>
    </location>
</feature>
<feature type="compositionally biased region" description="Polar residues" evidence="1">
    <location>
        <begin position="448"/>
        <end position="484"/>
    </location>
</feature>
<dbReference type="SUPFAM" id="SSF56281">
    <property type="entry name" value="Metallo-hydrolase/oxidoreductase"/>
    <property type="match status" value="1"/>
</dbReference>
<dbReference type="Proteomes" id="UP000011511">
    <property type="component" value="Unassembled WGS sequence"/>
</dbReference>
<sequence>MSGSPAQKIFSLDVGQADAKLVVSSDGTKTLIDADESKVIDELDRVFEEELSIDNDKEKTIDHFIATHLHQDHILGLFDLKQSGYKINSASQPNLARFEVGEERGQVDPDLFRNYIEALSEHGIAADDINNLSSGDTIESVSGEILSPPAKSGTVPFKSPKTERERNLKPEKANENGLVIKLESEGGKSTLLMGDMQDSSAHHGEDWLVKQHKDGNLDLNADTLHIGHHGSDKATKDGYGDTNKGSFLSAVNPDLVVVSSELESEYSHPRDEVLERLEEHGIDVFWTGVHGTIKQESDKEAEIEQIPEVDASSPADILALKYFAKANDVTQEEIAALEEGSISAEDLPRDTPELAFKSDYLETASKASDTIRRYPKDAERLTLNRFPNAMSTEYVSVDEHGAESSVAEGNADDLSPEAQQVSQSLGAATEASLEDILEQRKKALQRLADTSPQSMSRSSQTASTTSDRSTSQIHTGTKQSGQSEESNKRARK</sequence>
<feature type="region of interest" description="Disordered" evidence="1">
    <location>
        <begin position="142"/>
        <end position="170"/>
    </location>
</feature>
<dbReference type="PANTHER" id="PTHR30619:SF1">
    <property type="entry name" value="RECOMBINATION PROTEIN 2"/>
    <property type="match status" value="1"/>
</dbReference>
<dbReference type="PATRIC" id="fig|1227494.3.peg.198"/>
<dbReference type="RefSeq" id="WP_007107614.1">
    <property type="nucleotide sequence ID" value="NZ_AOIK01000003.1"/>
</dbReference>
<evidence type="ECO:0000313" key="2">
    <source>
        <dbReference type="EMBL" id="ELY91572.1"/>
    </source>
</evidence>
<dbReference type="InterPro" id="IPR052159">
    <property type="entry name" value="Competence_DNA_uptake"/>
</dbReference>
<feature type="compositionally biased region" description="Polar residues" evidence="1">
    <location>
        <begin position="417"/>
        <end position="426"/>
    </location>
</feature>
<accession>M0A152</accession>
<dbReference type="EMBL" id="AOIK01000003">
    <property type="protein sequence ID" value="ELY91572.1"/>
    <property type="molecule type" value="Genomic_DNA"/>
</dbReference>
<dbReference type="PANTHER" id="PTHR30619">
    <property type="entry name" value="DNA INTERNALIZATION/COMPETENCE PROTEIN COMEC/REC2"/>
    <property type="match status" value="1"/>
</dbReference>
<gene>
    <name evidence="2" type="ORF">C485_01050</name>
</gene>
<dbReference type="AlphaFoldDB" id="M0A152"/>
<feature type="compositionally biased region" description="Basic and acidic residues" evidence="1">
    <location>
        <begin position="160"/>
        <end position="170"/>
    </location>
</feature>
<proteinExistence type="predicted"/>
<evidence type="ECO:0000313" key="3">
    <source>
        <dbReference type="Proteomes" id="UP000011511"/>
    </source>
</evidence>
<name>M0A152_NATA2</name>
<protein>
    <submittedName>
        <fullName evidence="2">Beta-lactamase</fullName>
    </submittedName>
</protein>
<comment type="caution">
    <text evidence="2">The sequence shown here is derived from an EMBL/GenBank/DDBJ whole genome shotgun (WGS) entry which is preliminary data.</text>
</comment>
<keyword evidence="3" id="KW-1185">Reference proteome</keyword>
<evidence type="ECO:0000256" key="1">
    <source>
        <dbReference type="SAM" id="MobiDB-lite"/>
    </source>
</evidence>
<dbReference type="InterPro" id="IPR036866">
    <property type="entry name" value="RibonucZ/Hydroxyglut_hydro"/>
</dbReference>